<dbReference type="RefSeq" id="YP_009833483.1">
    <property type="nucleotide sequence ID" value="NC_048664.1"/>
</dbReference>
<dbReference type="EMBL" id="LC519601">
    <property type="protein sequence ID" value="BBU72750.1"/>
    <property type="molecule type" value="Genomic_DNA"/>
</dbReference>
<dbReference type="GeneID" id="55603538"/>
<sequence length="83" mass="9728">MISNSLEINNLFIELKGLQEEVIKLKTLISCKDDYISRLEYFAINQIGVDNIKKILVSKKLDKPIRDRVGDYVEEIRYIEILL</sequence>
<evidence type="ECO:0000313" key="1">
    <source>
        <dbReference type="EMBL" id="BBU72750.1"/>
    </source>
</evidence>
<keyword evidence="2" id="KW-1185">Reference proteome</keyword>
<name>A0A679FLB0_9CAUD</name>
<protein>
    <submittedName>
        <fullName evidence="1">Uncharacterized protein</fullName>
    </submittedName>
</protein>
<dbReference type="Proteomes" id="UP000479051">
    <property type="component" value="Segment"/>
</dbReference>
<proteinExistence type="predicted"/>
<evidence type="ECO:0000313" key="2">
    <source>
        <dbReference type="Proteomes" id="UP000479051"/>
    </source>
</evidence>
<dbReference type="KEGG" id="vg:55603538"/>
<accession>A0A679FLB0</accession>
<reference evidence="1 2" key="1">
    <citation type="submission" date="2020-01" db="EMBL/GenBank/DDBJ databases">
        <title>Isolation, characterization and genomic analysis of a lytic bacteriophage vB_CsaP_009 infecting Cronobacter.</title>
        <authorList>
            <person name="Soleimani-Delfan A."/>
            <person name="Shahin K."/>
            <person name="Barazandeh M."/>
            <person name="Komijani M."/>
        </authorList>
    </citation>
    <scope>NUCLEOTIDE SEQUENCE [LARGE SCALE GENOMIC DNA]</scope>
</reference>
<organism evidence="1 2">
    <name type="scientific">Cronobacter phage vB_CsaP_009</name>
    <dbReference type="NCBI Taxonomy" id="2699738"/>
    <lineage>
        <taxon>Viruses</taxon>
        <taxon>Duplodnaviria</taxon>
        <taxon>Heunggongvirae</taxon>
        <taxon>Uroviricota</taxon>
        <taxon>Caudoviricetes</taxon>
        <taxon>Grimontviridae</taxon>
        <taxon>Privateervirus</taxon>
        <taxon>Privateervirus pv009</taxon>
    </lineage>
</organism>